<feature type="transmembrane region" description="Helical" evidence="1">
    <location>
        <begin position="204"/>
        <end position="226"/>
    </location>
</feature>
<feature type="transmembrane region" description="Helical" evidence="1">
    <location>
        <begin position="65"/>
        <end position="86"/>
    </location>
</feature>
<keyword evidence="1" id="KW-1133">Transmembrane helix</keyword>
<evidence type="ECO:0000313" key="3">
    <source>
        <dbReference type="Proteomes" id="UP000605099"/>
    </source>
</evidence>
<feature type="transmembrane region" description="Helical" evidence="1">
    <location>
        <begin position="130"/>
        <end position="154"/>
    </location>
</feature>
<organism evidence="2 3">
    <name type="scientific">Novosphingobium indicum</name>
    <dbReference type="NCBI Taxonomy" id="462949"/>
    <lineage>
        <taxon>Bacteria</taxon>
        <taxon>Pseudomonadati</taxon>
        <taxon>Pseudomonadota</taxon>
        <taxon>Alphaproteobacteria</taxon>
        <taxon>Sphingomonadales</taxon>
        <taxon>Sphingomonadaceae</taxon>
        <taxon>Novosphingobium</taxon>
    </lineage>
</organism>
<dbReference type="EMBL" id="BMLK01000001">
    <property type="protein sequence ID" value="GGN40301.1"/>
    <property type="molecule type" value="Genomic_DNA"/>
</dbReference>
<feature type="transmembrane region" description="Helical" evidence="1">
    <location>
        <begin position="20"/>
        <end position="38"/>
    </location>
</feature>
<dbReference type="Proteomes" id="UP000605099">
    <property type="component" value="Unassembled WGS sequence"/>
</dbReference>
<evidence type="ECO:0000313" key="2">
    <source>
        <dbReference type="EMBL" id="GGN40301.1"/>
    </source>
</evidence>
<sequence>MSAMKRELSAFLVTQRDSVLLWRLAPIVPMVAIVPEFAQHVAEVRLGMFDSLDAFRALAMDPQRMAFGAFKIAGLMIAVVLAALVWANRERGARWWSLAGIAWKRVLIGFAIQIVASLPGMIFTSASPQVATAISAVMTVASLPALVLMIGGLVGDRASGLTQVYREGWGQALRIVVHAGPGWLLLQAVHSWNHVAALGRPESLVWSLMVWDALIVGLMATLAGTAMHHGYRMDRPDPQAL</sequence>
<evidence type="ECO:0000256" key="1">
    <source>
        <dbReference type="SAM" id="Phobius"/>
    </source>
</evidence>
<proteinExistence type="predicted"/>
<keyword evidence="3" id="KW-1185">Reference proteome</keyword>
<keyword evidence="1" id="KW-0472">Membrane</keyword>
<protein>
    <submittedName>
        <fullName evidence="2">Uncharacterized protein</fullName>
    </submittedName>
</protein>
<name>A0ABQ2J798_9SPHN</name>
<gene>
    <name evidence="2" type="ORF">GCM10011349_01030</name>
</gene>
<comment type="caution">
    <text evidence="2">The sequence shown here is derived from an EMBL/GenBank/DDBJ whole genome shotgun (WGS) entry which is preliminary data.</text>
</comment>
<accession>A0ABQ2J798</accession>
<reference evidence="3" key="1">
    <citation type="journal article" date="2019" name="Int. J. Syst. Evol. Microbiol.">
        <title>The Global Catalogue of Microorganisms (GCM) 10K type strain sequencing project: providing services to taxonomists for standard genome sequencing and annotation.</title>
        <authorList>
            <consortium name="The Broad Institute Genomics Platform"/>
            <consortium name="The Broad Institute Genome Sequencing Center for Infectious Disease"/>
            <person name="Wu L."/>
            <person name="Ma J."/>
        </authorList>
    </citation>
    <scope>NUCLEOTIDE SEQUENCE [LARGE SCALE GENOMIC DNA]</scope>
    <source>
        <strain evidence="3">CGMCC 1.6784</strain>
    </source>
</reference>
<feature type="transmembrane region" description="Helical" evidence="1">
    <location>
        <begin position="106"/>
        <end position="124"/>
    </location>
</feature>
<keyword evidence="1" id="KW-0812">Transmembrane</keyword>
<dbReference type="RefSeq" id="WP_188817169.1">
    <property type="nucleotide sequence ID" value="NZ_BMLK01000001.1"/>
</dbReference>